<sequence length="166" mass="19989">MVEEDWLAACRDWCRKAKYLSDEIQWQAKPTHSGWLQATSSLLDERRVSIPHLYFKGEYQPGRMGERMSYGLMFRDGKEKRRVFMLEIFPRHERSHKERDRVFFGPHIHLGDERLCQVTRTVISQLRSATMSRWVERFRRHARVLDNKNRTLSPPFKDDFFGHEYG</sequence>
<evidence type="ECO:0000313" key="1">
    <source>
        <dbReference type="EMBL" id="MCI8210140.1"/>
    </source>
</evidence>
<gene>
    <name evidence="1" type="ORF">AUC61_11395</name>
</gene>
<protein>
    <submittedName>
        <fullName evidence="1">Uncharacterized protein</fullName>
    </submittedName>
</protein>
<dbReference type="Proteomes" id="UP001320513">
    <property type="component" value="Unassembled WGS sequence"/>
</dbReference>
<dbReference type="EMBL" id="LOHG01000006">
    <property type="protein sequence ID" value="MCI8210140.1"/>
    <property type="molecule type" value="Genomic_DNA"/>
</dbReference>
<organism evidence="1 2">
    <name type="scientific">Pseudomonas maioricensis</name>
    <dbReference type="NCBI Taxonomy" id="1766623"/>
    <lineage>
        <taxon>Bacteria</taxon>
        <taxon>Pseudomonadati</taxon>
        <taxon>Pseudomonadota</taxon>
        <taxon>Gammaproteobacteria</taxon>
        <taxon>Pseudomonadales</taxon>
        <taxon>Pseudomonadaceae</taxon>
        <taxon>Pseudomonas</taxon>
    </lineage>
</organism>
<evidence type="ECO:0000313" key="2">
    <source>
        <dbReference type="Proteomes" id="UP001320513"/>
    </source>
</evidence>
<keyword evidence="2" id="KW-1185">Reference proteome</keyword>
<accession>A0ABS9ZHX4</accession>
<comment type="caution">
    <text evidence="1">The sequence shown here is derived from an EMBL/GenBank/DDBJ whole genome shotgun (WGS) entry which is preliminary data.</text>
</comment>
<proteinExistence type="predicted"/>
<name>A0ABS9ZHX4_9PSED</name>
<dbReference type="RefSeq" id="WP_243246144.1">
    <property type="nucleotide sequence ID" value="NZ_LOHG01000006.1"/>
</dbReference>
<reference evidence="1 2" key="1">
    <citation type="submission" date="2015-12" db="EMBL/GenBank/DDBJ databases">
        <title>Phylogenomics in the description of a new species in the Pseudomonas syringae group.</title>
        <authorList>
            <person name="Busquets A."/>
            <person name="Gomila M."/>
            <person name="Beiki F."/>
            <person name="Rahimian H."/>
            <person name="Mulet M."/>
            <person name="Sanchez D."/>
            <person name="Garcia-Valdes E."/>
            <person name="Lalucat J."/>
        </authorList>
    </citation>
    <scope>NUCLEOTIDE SEQUENCE [LARGE SCALE GENOMIC DNA]</scope>
    <source>
        <strain evidence="1 2">S25</strain>
    </source>
</reference>